<evidence type="ECO:0000313" key="2">
    <source>
        <dbReference type="Proteomes" id="UP001295423"/>
    </source>
</evidence>
<name>A0AAD2G9U4_9STRA</name>
<dbReference type="AlphaFoldDB" id="A0AAD2G9U4"/>
<reference evidence="1" key="1">
    <citation type="submission" date="2023-08" db="EMBL/GenBank/DDBJ databases">
        <authorList>
            <person name="Audoor S."/>
            <person name="Bilcke G."/>
        </authorList>
    </citation>
    <scope>NUCLEOTIDE SEQUENCE</scope>
</reference>
<keyword evidence="2" id="KW-1185">Reference proteome</keyword>
<gene>
    <name evidence="1" type="ORF">CYCCA115_LOCUS22038</name>
</gene>
<sequence length="135" mass="14756">MTMTTASAISIRVRGAGVTSVNGIYKAKPYSRVPAGFAKTCDKMGWPSEATWIKLAVPSIDWYEADNGSYIYLHKEGQWWIDDPSGAGVYIANNNNNNNMNANKPLPLNPSSDWRPLGQGTLPLPSIELVDGKEL</sequence>
<organism evidence="1 2">
    <name type="scientific">Cylindrotheca closterium</name>
    <dbReference type="NCBI Taxonomy" id="2856"/>
    <lineage>
        <taxon>Eukaryota</taxon>
        <taxon>Sar</taxon>
        <taxon>Stramenopiles</taxon>
        <taxon>Ochrophyta</taxon>
        <taxon>Bacillariophyta</taxon>
        <taxon>Bacillariophyceae</taxon>
        <taxon>Bacillariophycidae</taxon>
        <taxon>Bacillariales</taxon>
        <taxon>Bacillariaceae</taxon>
        <taxon>Cylindrotheca</taxon>
    </lineage>
</organism>
<accession>A0AAD2G9U4</accession>
<comment type="caution">
    <text evidence="1">The sequence shown here is derived from an EMBL/GenBank/DDBJ whole genome shotgun (WGS) entry which is preliminary data.</text>
</comment>
<evidence type="ECO:0000313" key="1">
    <source>
        <dbReference type="EMBL" id="CAJ1966455.1"/>
    </source>
</evidence>
<dbReference type="EMBL" id="CAKOGP040002291">
    <property type="protein sequence ID" value="CAJ1966455.1"/>
    <property type="molecule type" value="Genomic_DNA"/>
</dbReference>
<dbReference type="Proteomes" id="UP001295423">
    <property type="component" value="Unassembled WGS sequence"/>
</dbReference>
<proteinExistence type="predicted"/>
<protein>
    <submittedName>
        <fullName evidence="1">Uncharacterized protein</fullName>
    </submittedName>
</protein>